<dbReference type="Proteomes" id="UP000248482">
    <property type="component" value="Unplaced"/>
</dbReference>
<feature type="compositionally biased region" description="Low complexity" evidence="1">
    <location>
        <begin position="167"/>
        <end position="184"/>
    </location>
</feature>
<feature type="compositionally biased region" description="Basic and acidic residues" evidence="1">
    <location>
        <begin position="276"/>
        <end position="290"/>
    </location>
</feature>
<reference evidence="3" key="1">
    <citation type="submission" date="2025-08" db="UniProtKB">
        <authorList>
            <consortium name="RefSeq"/>
        </authorList>
    </citation>
    <scope>IDENTIFICATION</scope>
    <source>
        <tissue evidence="3">Blood</tissue>
    </source>
</reference>
<feature type="compositionally biased region" description="Pro residues" evidence="1">
    <location>
        <begin position="238"/>
        <end position="248"/>
    </location>
</feature>
<name>A0A2Y9J346_ENHLU</name>
<proteinExistence type="predicted"/>
<feature type="region of interest" description="Disordered" evidence="1">
    <location>
        <begin position="1"/>
        <end position="292"/>
    </location>
</feature>
<dbReference type="AlphaFoldDB" id="A0A2Y9J346"/>
<protein>
    <submittedName>
        <fullName evidence="3">Basic salivary proline-rich protein 2-like</fullName>
    </submittedName>
</protein>
<evidence type="ECO:0000256" key="1">
    <source>
        <dbReference type="SAM" id="MobiDB-lite"/>
    </source>
</evidence>
<evidence type="ECO:0000313" key="2">
    <source>
        <dbReference type="Proteomes" id="UP000248482"/>
    </source>
</evidence>
<dbReference type="KEGG" id="elk:111145043"/>
<evidence type="ECO:0000313" key="3">
    <source>
        <dbReference type="RefSeq" id="XP_022355363.1"/>
    </source>
</evidence>
<organism evidence="2 3">
    <name type="scientific">Enhydra lutris kenyoni</name>
    <name type="common">northern sea otter</name>
    <dbReference type="NCBI Taxonomy" id="391180"/>
    <lineage>
        <taxon>Eukaryota</taxon>
        <taxon>Metazoa</taxon>
        <taxon>Chordata</taxon>
        <taxon>Craniata</taxon>
        <taxon>Vertebrata</taxon>
        <taxon>Euteleostomi</taxon>
        <taxon>Mammalia</taxon>
        <taxon>Eutheria</taxon>
        <taxon>Laurasiatheria</taxon>
        <taxon>Carnivora</taxon>
        <taxon>Caniformia</taxon>
        <taxon>Musteloidea</taxon>
        <taxon>Mustelidae</taxon>
        <taxon>Lutrinae</taxon>
        <taxon>Enhydra</taxon>
    </lineage>
</organism>
<keyword evidence="2" id="KW-1185">Reference proteome</keyword>
<feature type="compositionally biased region" description="Polar residues" evidence="1">
    <location>
        <begin position="19"/>
        <end position="38"/>
    </location>
</feature>
<accession>A0A2Y9J346</accession>
<sequence>MTHSHSQANIRSHIPPLTVQLSPPTTGTKTEAQRSQRTIPPPATVLSIAPLHACTVPAGPQAANPSGHSRPWKEALPVGSERPLSPARWTHSRPSLAKSVTDPARKPAGAQAARDPAPLRSKEKGCRGVQRAAPGLWEGGSDSQSPDKPEGRALEPRVGARGPHGNALGSAGSSRGSLLSTFSSPLQGAYFTGIKQGSRKHTAFRARPPPPPDLPHRPGSAAQGPWERRRPPGHPGHSPTPHPGPAQSPGPQRSRGARNPEVGSGEQNFADSAPCRPERPRAPSPHEARAKPGFAERCCILGMSPVLRPQLEAPPPR</sequence>
<feature type="compositionally biased region" description="Polar residues" evidence="1">
    <location>
        <begin position="1"/>
        <end position="10"/>
    </location>
</feature>
<dbReference type="RefSeq" id="XP_022355363.1">
    <property type="nucleotide sequence ID" value="XM_022499655.1"/>
</dbReference>
<gene>
    <name evidence="3" type="primary">LOC111145043</name>
</gene>
<feature type="compositionally biased region" description="Basic and acidic residues" evidence="1">
    <location>
        <begin position="145"/>
        <end position="155"/>
    </location>
</feature>
<dbReference type="GeneID" id="111145043"/>